<evidence type="ECO:0000259" key="1">
    <source>
        <dbReference type="Pfam" id="PF09836"/>
    </source>
</evidence>
<organism evidence="2 3">
    <name type="scientific">Novosphingobium beihaiensis</name>
    <dbReference type="NCBI Taxonomy" id="2930389"/>
    <lineage>
        <taxon>Bacteria</taxon>
        <taxon>Pseudomonadati</taxon>
        <taxon>Pseudomonadota</taxon>
        <taxon>Alphaproteobacteria</taxon>
        <taxon>Sphingomonadales</taxon>
        <taxon>Sphingomonadaceae</taxon>
        <taxon>Novosphingobium</taxon>
    </lineage>
</organism>
<protein>
    <submittedName>
        <fullName evidence="2">DNA-binding domain-containing protein</fullName>
    </submittedName>
</protein>
<dbReference type="Proteomes" id="UP001202281">
    <property type="component" value="Unassembled WGS sequence"/>
</dbReference>
<feature type="domain" description="Putative DNA-binding" evidence="1">
    <location>
        <begin position="5"/>
        <end position="91"/>
    </location>
</feature>
<dbReference type="RefSeq" id="WP_243917534.1">
    <property type="nucleotide sequence ID" value="NZ_JALHLG010000003.1"/>
</dbReference>
<dbReference type="GO" id="GO:0003677">
    <property type="term" value="F:DNA binding"/>
    <property type="evidence" value="ECO:0007669"/>
    <property type="project" value="UniProtKB-KW"/>
</dbReference>
<keyword evidence="2" id="KW-0238">DNA-binding</keyword>
<reference evidence="2 3" key="1">
    <citation type="submission" date="2022-04" db="EMBL/GenBank/DDBJ databases">
        <title>Identification of a novel bacterium isolated from mangrove sediments.</title>
        <authorList>
            <person name="Pan X."/>
        </authorList>
    </citation>
    <scope>NUCLEOTIDE SEQUENCE [LARGE SCALE GENOMIC DNA]</scope>
    <source>
        <strain evidence="2 3">B2638</strain>
    </source>
</reference>
<dbReference type="Pfam" id="PF09836">
    <property type="entry name" value="DUF2063"/>
    <property type="match status" value="1"/>
</dbReference>
<gene>
    <name evidence="2" type="ORF">MTR66_02295</name>
</gene>
<accession>A0ABT0BLQ8</accession>
<dbReference type="InterPro" id="IPR018640">
    <property type="entry name" value="DUF2063"/>
</dbReference>
<keyword evidence="3" id="KW-1185">Reference proteome</keyword>
<proteinExistence type="predicted"/>
<comment type="caution">
    <text evidence="2">The sequence shown here is derived from an EMBL/GenBank/DDBJ whole genome shotgun (WGS) entry which is preliminary data.</text>
</comment>
<evidence type="ECO:0000313" key="2">
    <source>
        <dbReference type="EMBL" id="MCJ2185639.1"/>
    </source>
</evidence>
<name>A0ABT0BLQ8_9SPHN</name>
<dbReference type="EMBL" id="JALHLG010000003">
    <property type="protein sequence ID" value="MCJ2185639.1"/>
    <property type="molecule type" value="Genomic_DNA"/>
</dbReference>
<dbReference type="Gene3D" id="1.10.150.690">
    <property type="entry name" value="DUF2063"/>
    <property type="match status" value="1"/>
</dbReference>
<dbReference type="InterPro" id="IPR044922">
    <property type="entry name" value="DUF2063_N_sf"/>
</dbReference>
<sequence>MTLAQQQSRFIEGLMSNDASLPEGWQARERAGYEIYRNAYRARLIDALHETYPRTARLAGEEAFQAAAAHHLITHPPASWTLDDAGLGFAQTLETLFPADPDVAELAWIEWAMQDAFTARDTGPLDGAGLVTATASFGDRDWQDMRFAFVPGLAVRLVRHDCLTLWQWLGDSACGQEIAAARDLSPLPETEGCVVWREGLRSTFTMTSAAEAQALTAMADGAGYGAACDLLTSLLGEEQALQMAGEMLARWLANGWIERLLA</sequence>
<evidence type="ECO:0000313" key="3">
    <source>
        <dbReference type="Proteomes" id="UP001202281"/>
    </source>
</evidence>